<evidence type="ECO:0008006" key="9">
    <source>
        <dbReference type="Google" id="ProtNLM"/>
    </source>
</evidence>
<keyword evidence="8" id="KW-1185">Reference proteome</keyword>
<dbReference type="EMBL" id="CADEPI010000154">
    <property type="protein sequence ID" value="CAB3377980.1"/>
    <property type="molecule type" value="Genomic_DNA"/>
</dbReference>
<comment type="similarity">
    <text evidence="2">Belongs to the tetraspanin (TM4SF) family.</text>
</comment>
<evidence type="ECO:0000256" key="2">
    <source>
        <dbReference type="ARBA" id="ARBA00006840"/>
    </source>
</evidence>
<comment type="subcellular location">
    <subcellularLocation>
        <location evidence="1">Membrane</location>
        <topology evidence="1">Multi-pass membrane protein</topology>
    </subcellularLocation>
</comment>
<feature type="transmembrane region" description="Helical" evidence="6">
    <location>
        <begin position="44"/>
        <end position="67"/>
    </location>
</feature>
<evidence type="ECO:0000313" key="7">
    <source>
        <dbReference type="EMBL" id="CAB3377980.1"/>
    </source>
</evidence>
<dbReference type="GO" id="GO:0016020">
    <property type="term" value="C:membrane"/>
    <property type="evidence" value="ECO:0007669"/>
    <property type="project" value="UniProtKB-SubCell"/>
</dbReference>
<dbReference type="InterPro" id="IPR018499">
    <property type="entry name" value="Tetraspanin/Peripherin"/>
</dbReference>
<gene>
    <name evidence="7" type="ORF">CLODIP_2_CD10214</name>
</gene>
<evidence type="ECO:0000256" key="1">
    <source>
        <dbReference type="ARBA" id="ARBA00004141"/>
    </source>
</evidence>
<dbReference type="PRINTS" id="PR00259">
    <property type="entry name" value="TMFOUR"/>
</dbReference>
<dbReference type="InterPro" id="IPR000301">
    <property type="entry name" value="Tetraspanin_animals"/>
</dbReference>
<protein>
    <recommendedName>
        <fullName evidence="9">Tetraspanin</fullName>
    </recommendedName>
</protein>
<evidence type="ECO:0000256" key="3">
    <source>
        <dbReference type="ARBA" id="ARBA00022692"/>
    </source>
</evidence>
<accession>A0A8S1D308</accession>
<feature type="transmembrane region" description="Helical" evidence="6">
    <location>
        <begin position="74"/>
        <end position="99"/>
    </location>
</feature>
<keyword evidence="5 6" id="KW-0472">Membrane</keyword>
<feature type="transmembrane region" description="Helical" evidence="6">
    <location>
        <begin position="182"/>
        <end position="205"/>
    </location>
</feature>
<dbReference type="PANTHER" id="PTHR19282">
    <property type="entry name" value="TETRASPANIN"/>
    <property type="match status" value="1"/>
</dbReference>
<evidence type="ECO:0000256" key="6">
    <source>
        <dbReference type="SAM" id="Phobius"/>
    </source>
</evidence>
<dbReference type="Pfam" id="PF00335">
    <property type="entry name" value="Tetraspanin"/>
    <property type="match status" value="1"/>
</dbReference>
<evidence type="ECO:0000256" key="5">
    <source>
        <dbReference type="ARBA" id="ARBA00023136"/>
    </source>
</evidence>
<dbReference type="Proteomes" id="UP000494165">
    <property type="component" value="Unassembled WGS sequence"/>
</dbReference>
<feature type="transmembrane region" description="Helical" evidence="6">
    <location>
        <begin position="12"/>
        <end position="32"/>
    </location>
</feature>
<proteinExistence type="inferred from homology"/>
<reference evidence="7 8" key="1">
    <citation type="submission" date="2020-04" db="EMBL/GenBank/DDBJ databases">
        <authorList>
            <person name="Alioto T."/>
            <person name="Alioto T."/>
            <person name="Gomez Garrido J."/>
        </authorList>
    </citation>
    <scope>NUCLEOTIDE SEQUENCE [LARGE SCALE GENOMIC DNA]</scope>
</reference>
<dbReference type="PIRSF" id="PIRSF002419">
    <property type="entry name" value="Tetraspanin"/>
    <property type="match status" value="1"/>
</dbReference>
<evidence type="ECO:0000256" key="4">
    <source>
        <dbReference type="ARBA" id="ARBA00022989"/>
    </source>
</evidence>
<name>A0A8S1D308_9INSE</name>
<organism evidence="7 8">
    <name type="scientific">Cloeon dipterum</name>
    <dbReference type="NCBI Taxonomy" id="197152"/>
    <lineage>
        <taxon>Eukaryota</taxon>
        <taxon>Metazoa</taxon>
        <taxon>Ecdysozoa</taxon>
        <taxon>Arthropoda</taxon>
        <taxon>Hexapoda</taxon>
        <taxon>Insecta</taxon>
        <taxon>Pterygota</taxon>
        <taxon>Palaeoptera</taxon>
        <taxon>Ephemeroptera</taxon>
        <taxon>Pisciforma</taxon>
        <taxon>Baetidae</taxon>
        <taxon>Cloeon</taxon>
    </lineage>
</organism>
<keyword evidence="3 6" id="KW-0812">Transmembrane</keyword>
<evidence type="ECO:0000313" key="8">
    <source>
        <dbReference type="Proteomes" id="UP000494165"/>
    </source>
</evidence>
<dbReference type="PANTHER" id="PTHR19282:SF452">
    <property type="entry name" value="LD03691P"/>
    <property type="match status" value="1"/>
</dbReference>
<sequence>MCGGFTCSRNALTALNIIYIVVAFVLISVAVYGRASSKVTDLPIVGGIIACGVILFVVSIVGLVGALKHHQVMLFFYMLILFMLFIVQFAVACACLAVNTDQQKQLAETGWKSVPDSVRSDVQATFTCCGFYNSSSPNAVPDSPGNLGHPACNVKENKCCVHDKCDNCQPCFGKVEANINKAFKTCGTIGLVFSFTELVAIFVAWRYRNQSRGRLLETASTPIFSPYRMHHRTDYRWVDCVAYYTR</sequence>
<dbReference type="OrthoDB" id="5845060at2759"/>
<comment type="caution">
    <text evidence="7">The sequence shown here is derived from an EMBL/GenBank/DDBJ whole genome shotgun (WGS) entry which is preliminary data.</text>
</comment>
<dbReference type="AlphaFoldDB" id="A0A8S1D308"/>
<keyword evidence="4 6" id="KW-1133">Transmembrane helix</keyword>